<feature type="transmembrane region" description="Helical" evidence="6">
    <location>
        <begin position="52"/>
        <end position="75"/>
    </location>
</feature>
<dbReference type="PROSITE" id="PS50850">
    <property type="entry name" value="MFS"/>
    <property type="match status" value="1"/>
</dbReference>
<dbReference type="SUPFAM" id="SSF103473">
    <property type="entry name" value="MFS general substrate transporter"/>
    <property type="match status" value="1"/>
</dbReference>
<dbReference type="PANTHER" id="PTHR23505">
    <property type="entry name" value="SPINSTER"/>
    <property type="match status" value="1"/>
</dbReference>
<evidence type="ECO:0000256" key="3">
    <source>
        <dbReference type="ARBA" id="ARBA00022692"/>
    </source>
</evidence>
<evidence type="ECO:0000313" key="9">
    <source>
        <dbReference type="Proteomes" id="UP000494119"/>
    </source>
</evidence>
<dbReference type="GO" id="GO:0022857">
    <property type="term" value="F:transmembrane transporter activity"/>
    <property type="evidence" value="ECO:0007669"/>
    <property type="project" value="InterPro"/>
</dbReference>
<feature type="transmembrane region" description="Helical" evidence="6">
    <location>
        <begin position="357"/>
        <end position="379"/>
    </location>
</feature>
<evidence type="ECO:0000256" key="2">
    <source>
        <dbReference type="ARBA" id="ARBA00022448"/>
    </source>
</evidence>
<feature type="transmembrane region" description="Helical" evidence="6">
    <location>
        <begin position="184"/>
        <end position="204"/>
    </location>
</feature>
<feature type="transmembrane region" description="Helical" evidence="6">
    <location>
        <begin position="12"/>
        <end position="29"/>
    </location>
</feature>
<feature type="transmembrane region" description="Helical" evidence="6">
    <location>
        <begin position="330"/>
        <end position="350"/>
    </location>
</feature>
<dbReference type="InterPro" id="IPR020846">
    <property type="entry name" value="MFS_dom"/>
</dbReference>
<evidence type="ECO:0000259" key="7">
    <source>
        <dbReference type="PROSITE" id="PS50850"/>
    </source>
</evidence>
<keyword evidence="4 6" id="KW-1133">Transmembrane helix</keyword>
<dbReference type="InterPro" id="IPR036259">
    <property type="entry name" value="MFS_trans_sf"/>
</dbReference>
<feature type="transmembrane region" description="Helical" evidence="6">
    <location>
        <begin position="306"/>
        <end position="324"/>
    </location>
</feature>
<proteinExistence type="predicted"/>
<evidence type="ECO:0000256" key="5">
    <source>
        <dbReference type="ARBA" id="ARBA00023136"/>
    </source>
</evidence>
<dbReference type="RefSeq" id="WP_175197914.1">
    <property type="nucleotide sequence ID" value="NZ_CADIKL010000049.1"/>
</dbReference>
<feature type="transmembrane region" description="Helical" evidence="6">
    <location>
        <begin position="107"/>
        <end position="129"/>
    </location>
</feature>
<organism evidence="8 9">
    <name type="scientific">Paraburkholderia caffeinitolerans</name>
    <dbReference type="NCBI Taxonomy" id="1723730"/>
    <lineage>
        <taxon>Bacteria</taxon>
        <taxon>Pseudomonadati</taxon>
        <taxon>Pseudomonadota</taxon>
        <taxon>Betaproteobacteria</taxon>
        <taxon>Burkholderiales</taxon>
        <taxon>Burkholderiaceae</taxon>
        <taxon>Paraburkholderia</taxon>
    </lineage>
</organism>
<comment type="subcellular location">
    <subcellularLocation>
        <location evidence="1">Membrane</location>
        <topology evidence="1">Multi-pass membrane protein</topology>
    </subcellularLocation>
</comment>
<dbReference type="Gene3D" id="1.20.1250.20">
    <property type="entry name" value="MFS general substrate transporter like domains"/>
    <property type="match status" value="2"/>
</dbReference>
<dbReference type="AlphaFoldDB" id="A0A6J5GUH0"/>
<gene>
    <name evidence="8" type="primary">dgoT_3</name>
    <name evidence="8" type="ORF">LMG28688_06372</name>
</gene>
<dbReference type="InterPro" id="IPR011701">
    <property type="entry name" value="MFS"/>
</dbReference>
<dbReference type="InterPro" id="IPR044770">
    <property type="entry name" value="MFS_spinster-like"/>
</dbReference>
<name>A0A6J5GUH0_9BURK</name>
<evidence type="ECO:0000256" key="1">
    <source>
        <dbReference type="ARBA" id="ARBA00004141"/>
    </source>
</evidence>
<feature type="transmembrane region" description="Helical" evidence="6">
    <location>
        <begin position="141"/>
        <end position="164"/>
    </location>
</feature>
<evidence type="ECO:0000313" key="8">
    <source>
        <dbReference type="EMBL" id="CAB3806480.1"/>
    </source>
</evidence>
<protein>
    <submittedName>
        <fullName evidence="8">D-galactonate transporter</fullName>
    </submittedName>
</protein>
<sequence>MTESSKGTSRRAQWGLVAFLTCISMLAQIDKNILVLMVGPIQRDFGVGEVEISFLIGTAFAVANVLCGLPAGWLADRADRRTVVALAVALWSIAVASNAAASTFLALVVARVVVGAAEALVPPSAYSLIRDGVDESRRARALSVYTMALMLGTGLSLVLGGPLIGMVSASGIHALPLFGHVFSWQIVLLLVGIAGVPLSGLIFLSADPGRRAGACEQAAAAPARVGRYLADNRRVLMPLLVFAVAHSMITYGLGSWMPTMTARRFGLGLSSIGLLQGGLLLTMGPLGLWAAGWAMGREGGQRPATAIEVGTFVTLALTVLVVAMCSTRSLVTFWIVDAMVVLFSWTFMAVTSTLVAVIVPASIVGSVMAVVLVLVGLIGQGSAPSVIALVSRYGFGPGVDSLPDAMAVVFLASGVVALIAARVLRRRLRDLVHDISADDAQVARERPLHSN</sequence>
<dbReference type="EMBL" id="CADIKL010000049">
    <property type="protein sequence ID" value="CAB3806480.1"/>
    <property type="molecule type" value="Genomic_DNA"/>
</dbReference>
<feature type="domain" description="Major facilitator superfamily (MFS) profile" evidence="7">
    <location>
        <begin position="16"/>
        <end position="429"/>
    </location>
</feature>
<feature type="transmembrane region" description="Helical" evidence="6">
    <location>
        <begin position="405"/>
        <end position="424"/>
    </location>
</feature>
<keyword evidence="3 6" id="KW-0812">Transmembrane</keyword>
<keyword evidence="5 6" id="KW-0472">Membrane</keyword>
<dbReference type="PANTHER" id="PTHR23505:SF79">
    <property type="entry name" value="PROTEIN SPINSTER"/>
    <property type="match status" value="1"/>
</dbReference>
<keyword evidence="2" id="KW-0813">Transport</keyword>
<dbReference type="Proteomes" id="UP000494119">
    <property type="component" value="Unassembled WGS sequence"/>
</dbReference>
<keyword evidence="9" id="KW-1185">Reference proteome</keyword>
<reference evidence="8 9" key="1">
    <citation type="submission" date="2020-04" db="EMBL/GenBank/DDBJ databases">
        <authorList>
            <person name="De Canck E."/>
        </authorList>
    </citation>
    <scope>NUCLEOTIDE SEQUENCE [LARGE SCALE GENOMIC DNA]</scope>
    <source>
        <strain evidence="8 9">LMG 28688</strain>
    </source>
</reference>
<evidence type="ECO:0000256" key="4">
    <source>
        <dbReference type="ARBA" id="ARBA00022989"/>
    </source>
</evidence>
<feature type="transmembrane region" description="Helical" evidence="6">
    <location>
        <begin position="235"/>
        <end position="254"/>
    </location>
</feature>
<feature type="transmembrane region" description="Helical" evidence="6">
    <location>
        <begin position="82"/>
        <end position="101"/>
    </location>
</feature>
<accession>A0A6J5GUH0</accession>
<evidence type="ECO:0000256" key="6">
    <source>
        <dbReference type="SAM" id="Phobius"/>
    </source>
</evidence>
<dbReference type="Pfam" id="PF07690">
    <property type="entry name" value="MFS_1"/>
    <property type="match status" value="1"/>
</dbReference>
<feature type="transmembrane region" description="Helical" evidence="6">
    <location>
        <begin position="274"/>
        <end position="294"/>
    </location>
</feature>
<dbReference type="GO" id="GO:0016020">
    <property type="term" value="C:membrane"/>
    <property type="evidence" value="ECO:0007669"/>
    <property type="project" value="UniProtKB-SubCell"/>
</dbReference>